<evidence type="ECO:0000256" key="9">
    <source>
        <dbReference type="SAM" id="SignalP"/>
    </source>
</evidence>
<keyword evidence="5" id="KW-0378">Hydrolase</keyword>
<protein>
    <recommendedName>
        <fullName evidence="10">Peptidase M43 pregnancy-associated plasma-A domain-containing protein</fullName>
    </recommendedName>
</protein>
<dbReference type="PANTHER" id="PTHR47466">
    <property type="match status" value="1"/>
</dbReference>
<dbReference type="GO" id="GO:0046872">
    <property type="term" value="F:metal ion binding"/>
    <property type="evidence" value="ECO:0007669"/>
    <property type="project" value="UniProtKB-KW"/>
</dbReference>
<dbReference type="CDD" id="cd04275">
    <property type="entry name" value="ZnMc_pappalysin_like"/>
    <property type="match status" value="1"/>
</dbReference>
<dbReference type="AlphaFoldDB" id="A0A6A6U4M9"/>
<evidence type="ECO:0000256" key="2">
    <source>
        <dbReference type="ARBA" id="ARBA00022670"/>
    </source>
</evidence>
<evidence type="ECO:0000256" key="6">
    <source>
        <dbReference type="ARBA" id="ARBA00022833"/>
    </source>
</evidence>
<dbReference type="Pfam" id="PF05572">
    <property type="entry name" value="Peptidase_M43"/>
    <property type="match status" value="1"/>
</dbReference>
<gene>
    <name evidence="11" type="ORF">BT63DRAFT_456549</name>
</gene>
<sequence>MKFLFAGVATSLSPLVLGLDDQSRVPTFSRCGNENVTIDPALQAIASQVNAKFLANPSQKQWNNVVTVDTHFHVVTTGTEDKPHQISNSMINAQGDTMNAAYAPAGTEMMAQLRKGGYDTLNVFFLTDMGPGLLGECVYPIANFKSAPSFDGCWITAGTVPGGPGGNGKNGFLTAYNRGYTAVHEVGHWLGLHHPWDSSNGTCGPDDGVADTPIQGTPSFGCPQGKDSCPGFPGLDSIHNYMDYADDACMNQFTNGQAALAHSVFDKLRRGK</sequence>
<evidence type="ECO:0000256" key="1">
    <source>
        <dbReference type="ARBA" id="ARBA00008721"/>
    </source>
</evidence>
<comment type="similarity">
    <text evidence="1">Belongs to the peptidase M43B family.</text>
</comment>
<proteinExistence type="inferred from homology"/>
<dbReference type="SUPFAM" id="SSF55486">
    <property type="entry name" value="Metalloproteases ('zincins'), catalytic domain"/>
    <property type="match status" value="1"/>
</dbReference>
<dbReference type="InterPro" id="IPR024079">
    <property type="entry name" value="MetalloPept_cat_dom_sf"/>
</dbReference>
<evidence type="ECO:0000256" key="8">
    <source>
        <dbReference type="ARBA" id="ARBA00023157"/>
    </source>
</evidence>
<accession>A0A6A6U4M9</accession>
<keyword evidence="3" id="KW-0479">Metal-binding</keyword>
<evidence type="ECO:0000313" key="11">
    <source>
        <dbReference type="EMBL" id="KAF2667249.1"/>
    </source>
</evidence>
<organism evidence="11 12">
    <name type="scientific">Microthyrium microscopicum</name>
    <dbReference type="NCBI Taxonomy" id="703497"/>
    <lineage>
        <taxon>Eukaryota</taxon>
        <taxon>Fungi</taxon>
        <taxon>Dikarya</taxon>
        <taxon>Ascomycota</taxon>
        <taxon>Pezizomycotina</taxon>
        <taxon>Dothideomycetes</taxon>
        <taxon>Dothideomycetes incertae sedis</taxon>
        <taxon>Microthyriales</taxon>
        <taxon>Microthyriaceae</taxon>
        <taxon>Microthyrium</taxon>
    </lineage>
</organism>
<dbReference type="Gene3D" id="3.40.390.10">
    <property type="entry name" value="Collagenase (Catalytic Domain)"/>
    <property type="match status" value="1"/>
</dbReference>
<keyword evidence="6" id="KW-0862">Zinc</keyword>
<dbReference type="GO" id="GO:0008237">
    <property type="term" value="F:metallopeptidase activity"/>
    <property type="evidence" value="ECO:0007669"/>
    <property type="project" value="UniProtKB-KW"/>
</dbReference>
<feature type="domain" description="Peptidase M43 pregnancy-associated plasma-A" evidence="10">
    <location>
        <begin position="177"/>
        <end position="258"/>
    </location>
</feature>
<dbReference type="InterPro" id="IPR008754">
    <property type="entry name" value="Peptidase_M43"/>
</dbReference>
<dbReference type="OrthoDB" id="536211at2759"/>
<dbReference type="EMBL" id="MU004237">
    <property type="protein sequence ID" value="KAF2667249.1"/>
    <property type="molecule type" value="Genomic_DNA"/>
</dbReference>
<keyword evidence="12" id="KW-1185">Reference proteome</keyword>
<dbReference type="GO" id="GO:0006508">
    <property type="term" value="P:proteolysis"/>
    <property type="evidence" value="ECO:0007669"/>
    <property type="project" value="UniProtKB-KW"/>
</dbReference>
<feature type="chain" id="PRO_5025366149" description="Peptidase M43 pregnancy-associated plasma-A domain-containing protein" evidence="9">
    <location>
        <begin position="19"/>
        <end position="272"/>
    </location>
</feature>
<name>A0A6A6U4M9_9PEZI</name>
<keyword evidence="8" id="KW-1015">Disulfide bond</keyword>
<reference evidence="11" key="1">
    <citation type="journal article" date="2020" name="Stud. Mycol.">
        <title>101 Dothideomycetes genomes: a test case for predicting lifestyles and emergence of pathogens.</title>
        <authorList>
            <person name="Haridas S."/>
            <person name="Albert R."/>
            <person name="Binder M."/>
            <person name="Bloem J."/>
            <person name="Labutti K."/>
            <person name="Salamov A."/>
            <person name="Andreopoulos B."/>
            <person name="Baker S."/>
            <person name="Barry K."/>
            <person name="Bills G."/>
            <person name="Bluhm B."/>
            <person name="Cannon C."/>
            <person name="Castanera R."/>
            <person name="Culley D."/>
            <person name="Daum C."/>
            <person name="Ezra D."/>
            <person name="Gonzalez J."/>
            <person name="Henrissat B."/>
            <person name="Kuo A."/>
            <person name="Liang C."/>
            <person name="Lipzen A."/>
            <person name="Lutzoni F."/>
            <person name="Magnuson J."/>
            <person name="Mondo S."/>
            <person name="Nolan M."/>
            <person name="Ohm R."/>
            <person name="Pangilinan J."/>
            <person name="Park H.-J."/>
            <person name="Ramirez L."/>
            <person name="Alfaro M."/>
            <person name="Sun H."/>
            <person name="Tritt A."/>
            <person name="Yoshinaga Y."/>
            <person name="Zwiers L.-H."/>
            <person name="Turgeon B."/>
            <person name="Goodwin S."/>
            <person name="Spatafora J."/>
            <person name="Crous P."/>
            <person name="Grigoriev I."/>
        </authorList>
    </citation>
    <scope>NUCLEOTIDE SEQUENCE</scope>
    <source>
        <strain evidence="11">CBS 115976</strain>
    </source>
</reference>
<feature type="signal peptide" evidence="9">
    <location>
        <begin position="1"/>
        <end position="18"/>
    </location>
</feature>
<evidence type="ECO:0000313" key="12">
    <source>
        <dbReference type="Proteomes" id="UP000799302"/>
    </source>
</evidence>
<evidence type="ECO:0000256" key="5">
    <source>
        <dbReference type="ARBA" id="ARBA00022801"/>
    </source>
</evidence>
<keyword evidence="2" id="KW-0645">Protease</keyword>
<evidence type="ECO:0000256" key="4">
    <source>
        <dbReference type="ARBA" id="ARBA00022729"/>
    </source>
</evidence>
<keyword evidence="4 9" id="KW-0732">Signal</keyword>
<evidence type="ECO:0000256" key="7">
    <source>
        <dbReference type="ARBA" id="ARBA00023049"/>
    </source>
</evidence>
<keyword evidence="7" id="KW-0482">Metalloprotease</keyword>
<dbReference type="PANTHER" id="PTHR47466:SF1">
    <property type="entry name" value="METALLOPROTEASE MEP1 (AFU_ORTHOLOGUE AFUA_1G07730)-RELATED"/>
    <property type="match status" value="1"/>
</dbReference>
<evidence type="ECO:0000259" key="10">
    <source>
        <dbReference type="Pfam" id="PF05572"/>
    </source>
</evidence>
<evidence type="ECO:0000256" key="3">
    <source>
        <dbReference type="ARBA" id="ARBA00022723"/>
    </source>
</evidence>
<dbReference type="Proteomes" id="UP000799302">
    <property type="component" value="Unassembled WGS sequence"/>
</dbReference>